<evidence type="ECO:0000313" key="1">
    <source>
        <dbReference type="EMBL" id="CAE8592490.1"/>
    </source>
</evidence>
<reference evidence="1" key="1">
    <citation type="submission" date="2021-02" db="EMBL/GenBank/DDBJ databases">
        <authorList>
            <person name="Dougan E. K."/>
            <person name="Rhodes N."/>
            <person name="Thang M."/>
            <person name="Chan C."/>
        </authorList>
    </citation>
    <scope>NUCLEOTIDE SEQUENCE</scope>
</reference>
<evidence type="ECO:0000313" key="2">
    <source>
        <dbReference type="Proteomes" id="UP000654075"/>
    </source>
</evidence>
<dbReference type="AlphaFoldDB" id="A0A813DYG2"/>
<name>A0A813DYG2_POLGL</name>
<organism evidence="1 2">
    <name type="scientific">Polarella glacialis</name>
    <name type="common">Dinoflagellate</name>
    <dbReference type="NCBI Taxonomy" id="89957"/>
    <lineage>
        <taxon>Eukaryota</taxon>
        <taxon>Sar</taxon>
        <taxon>Alveolata</taxon>
        <taxon>Dinophyceae</taxon>
        <taxon>Suessiales</taxon>
        <taxon>Suessiaceae</taxon>
        <taxon>Polarella</taxon>
    </lineage>
</organism>
<sequence length="143" mass="15896">MLNLRSNHCLAFRFYSSGPRLSSTCIACKFCSCTLRPRRYLFVSRLGASIQLQQLHTVIVLTALSQAGIFSGICRGSEGCSNQSQDSKDTSHGHGFVQARGAWHKKNAWCTSDVCKCKGLESLLENQPKLKFTGDIWMLVSFD</sequence>
<gene>
    <name evidence="1" type="ORF">PGLA1383_LOCUS11140</name>
</gene>
<comment type="caution">
    <text evidence="1">The sequence shown here is derived from an EMBL/GenBank/DDBJ whole genome shotgun (WGS) entry which is preliminary data.</text>
</comment>
<dbReference type="Proteomes" id="UP000654075">
    <property type="component" value="Unassembled WGS sequence"/>
</dbReference>
<protein>
    <submittedName>
        <fullName evidence="1">Uncharacterized protein</fullName>
    </submittedName>
</protein>
<proteinExistence type="predicted"/>
<dbReference type="EMBL" id="CAJNNV010005713">
    <property type="protein sequence ID" value="CAE8592490.1"/>
    <property type="molecule type" value="Genomic_DNA"/>
</dbReference>
<keyword evidence="2" id="KW-1185">Reference proteome</keyword>
<accession>A0A813DYG2</accession>